<dbReference type="GO" id="GO:0005737">
    <property type="term" value="C:cytoplasm"/>
    <property type="evidence" value="ECO:0007669"/>
    <property type="project" value="UniProtKB-SubCell"/>
</dbReference>
<dbReference type="EMBL" id="DXAQ01000014">
    <property type="protein sequence ID" value="HIZ88462.1"/>
    <property type="molecule type" value="Genomic_DNA"/>
</dbReference>
<feature type="binding site" evidence="9">
    <location>
        <position position="97"/>
    </location>
    <ligand>
        <name>ATP</name>
        <dbReference type="ChEBI" id="CHEBI:30616"/>
    </ligand>
</feature>
<feature type="binding site" evidence="9">
    <location>
        <begin position="122"/>
        <end position="128"/>
    </location>
    <ligand>
        <name>ATP</name>
        <dbReference type="ChEBI" id="CHEBI:30616"/>
    </ligand>
</feature>
<feature type="binding site" evidence="9">
    <location>
        <position position="8"/>
    </location>
    <ligand>
        <name>substrate</name>
    </ligand>
</feature>
<comment type="catalytic activity">
    <reaction evidence="8 9">
        <text>(R)-4'-phosphopantetheine + ATP + H(+) = 3'-dephospho-CoA + diphosphate</text>
        <dbReference type="Rhea" id="RHEA:19801"/>
        <dbReference type="ChEBI" id="CHEBI:15378"/>
        <dbReference type="ChEBI" id="CHEBI:30616"/>
        <dbReference type="ChEBI" id="CHEBI:33019"/>
        <dbReference type="ChEBI" id="CHEBI:57328"/>
        <dbReference type="ChEBI" id="CHEBI:61723"/>
        <dbReference type="EC" id="2.7.7.3"/>
    </reaction>
</comment>
<dbReference type="PRINTS" id="PR01020">
    <property type="entry name" value="LPSBIOSNTHSS"/>
</dbReference>
<reference evidence="11" key="1">
    <citation type="journal article" date="2021" name="PeerJ">
        <title>Extensive microbial diversity within the chicken gut microbiome revealed by metagenomics and culture.</title>
        <authorList>
            <person name="Gilroy R."/>
            <person name="Ravi A."/>
            <person name="Getino M."/>
            <person name="Pursley I."/>
            <person name="Horton D.L."/>
            <person name="Alikhan N.F."/>
            <person name="Baker D."/>
            <person name="Gharbi K."/>
            <person name="Hall N."/>
            <person name="Watson M."/>
            <person name="Adriaenssens E.M."/>
            <person name="Foster-Nyarko E."/>
            <person name="Jarju S."/>
            <person name="Secka A."/>
            <person name="Antonio M."/>
            <person name="Oren A."/>
            <person name="Chaudhuri R.R."/>
            <person name="La Ragione R."/>
            <person name="Hildebrand F."/>
            <person name="Pallen M.J."/>
        </authorList>
    </citation>
    <scope>NUCLEOTIDE SEQUENCE</scope>
    <source>
        <strain evidence="11">ChiW4-1371</strain>
    </source>
</reference>
<dbReference type="InterPro" id="IPR001980">
    <property type="entry name" value="PPAT"/>
</dbReference>
<dbReference type="NCBIfam" id="TIGR01510">
    <property type="entry name" value="coaD_prev_kdtB"/>
    <property type="match status" value="1"/>
</dbReference>
<dbReference type="GO" id="GO:0004595">
    <property type="term" value="F:pantetheine-phosphate adenylyltransferase activity"/>
    <property type="evidence" value="ECO:0007669"/>
    <property type="project" value="UniProtKB-UniRule"/>
</dbReference>
<dbReference type="Gene3D" id="3.40.50.620">
    <property type="entry name" value="HUPs"/>
    <property type="match status" value="1"/>
</dbReference>
<protein>
    <recommendedName>
        <fullName evidence="9">Phosphopantetheine adenylyltransferase</fullName>
        <ecNumber evidence="9">2.7.7.3</ecNumber>
    </recommendedName>
    <alternativeName>
        <fullName evidence="9">Dephospho-CoA pyrophosphorylase</fullName>
    </alternativeName>
    <alternativeName>
        <fullName evidence="9">Pantetheine-phosphate adenylyltransferase</fullName>
        <shortName evidence="9">PPAT</shortName>
    </alternativeName>
</protein>
<name>A0A9D2KB64_9BACT</name>
<dbReference type="InterPro" id="IPR014729">
    <property type="entry name" value="Rossmann-like_a/b/a_fold"/>
</dbReference>
<evidence type="ECO:0000256" key="5">
    <source>
        <dbReference type="ARBA" id="ARBA00022840"/>
    </source>
</evidence>
<evidence type="ECO:0000256" key="9">
    <source>
        <dbReference type="HAMAP-Rule" id="MF_00151"/>
    </source>
</evidence>
<sequence>MLGVYPGSFDPFTLGHKDIVERAAKFCDKLFIAVSENINKKHLFTLDERVEMIREVFSGNSNIVVESFSGLLVDYMQSRNAQYIIRGLRAVSDFEYEFQMAFANRNINNSVETIFMVPGSQYLFLSSTIVRDIAYNKGDVSNLVPEPVYKKLMEKYNIK</sequence>
<accession>A0A9D2KB64</accession>
<dbReference type="HAMAP" id="MF_00151">
    <property type="entry name" value="PPAT_bact"/>
    <property type="match status" value="1"/>
</dbReference>
<dbReference type="SUPFAM" id="SSF52374">
    <property type="entry name" value="Nucleotidylyl transferase"/>
    <property type="match status" value="1"/>
</dbReference>
<evidence type="ECO:0000313" key="11">
    <source>
        <dbReference type="EMBL" id="HIZ88462.1"/>
    </source>
</evidence>
<proteinExistence type="inferred from homology"/>
<gene>
    <name evidence="9 11" type="primary">coaD</name>
    <name evidence="11" type="ORF">H9804_00825</name>
</gene>
<dbReference type="AlphaFoldDB" id="A0A9D2KB64"/>
<keyword evidence="6 9" id="KW-0460">Magnesium</keyword>
<feature type="binding site" evidence="9">
    <location>
        <begin position="87"/>
        <end position="89"/>
    </location>
    <ligand>
        <name>ATP</name>
        <dbReference type="ChEBI" id="CHEBI:30616"/>
    </ligand>
</feature>
<evidence type="ECO:0000313" key="12">
    <source>
        <dbReference type="Proteomes" id="UP000824176"/>
    </source>
</evidence>
<dbReference type="EC" id="2.7.7.3" evidence="9"/>
<comment type="function">
    <text evidence="9">Reversibly transfers an adenylyl group from ATP to 4'-phosphopantetheine, yielding dephospho-CoA (dPCoA) and pyrophosphate.</text>
</comment>
<comment type="pathway">
    <text evidence="9">Cofactor biosynthesis; coenzyme A biosynthesis; CoA from (R)-pantothenate: step 4/5.</text>
</comment>
<feature type="binding site" evidence="9">
    <location>
        <position position="86"/>
    </location>
    <ligand>
        <name>substrate</name>
    </ligand>
</feature>
<keyword evidence="5 9" id="KW-0067">ATP-binding</keyword>
<dbReference type="PANTHER" id="PTHR21342">
    <property type="entry name" value="PHOSPHOPANTETHEINE ADENYLYLTRANSFERASE"/>
    <property type="match status" value="1"/>
</dbReference>
<evidence type="ECO:0000259" key="10">
    <source>
        <dbReference type="Pfam" id="PF01467"/>
    </source>
</evidence>
<feature type="binding site" evidence="9">
    <location>
        <begin position="8"/>
        <end position="9"/>
    </location>
    <ligand>
        <name>ATP</name>
        <dbReference type="ChEBI" id="CHEBI:30616"/>
    </ligand>
</feature>
<reference evidence="11" key="2">
    <citation type="submission" date="2021-04" db="EMBL/GenBank/DDBJ databases">
        <authorList>
            <person name="Gilroy R."/>
        </authorList>
    </citation>
    <scope>NUCLEOTIDE SEQUENCE</scope>
    <source>
        <strain evidence="11">ChiW4-1371</strain>
    </source>
</reference>
<organism evidence="11 12">
    <name type="scientific">Candidatus Mucispirillum faecigallinarum</name>
    <dbReference type="NCBI Taxonomy" id="2838699"/>
    <lineage>
        <taxon>Bacteria</taxon>
        <taxon>Pseudomonadati</taxon>
        <taxon>Deferribacterota</taxon>
        <taxon>Deferribacteres</taxon>
        <taxon>Deferribacterales</taxon>
        <taxon>Mucispirillaceae</taxon>
        <taxon>Mucispirillum</taxon>
    </lineage>
</organism>
<dbReference type="Proteomes" id="UP000824176">
    <property type="component" value="Unassembled WGS sequence"/>
</dbReference>
<comment type="subcellular location">
    <subcellularLocation>
        <location evidence="9">Cytoplasm</location>
    </subcellularLocation>
</comment>
<dbReference type="PANTHER" id="PTHR21342:SF1">
    <property type="entry name" value="PHOSPHOPANTETHEINE ADENYLYLTRANSFERASE"/>
    <property type="match status" value="1"/>
</dbReference>
<feature type="site" description="Transition state stabilizer" evidence="9">
    <location>
        <position position="16"/>
    </location>
</feature>
<feature type="binding site" evidence="9">
    <location>
        <position position="72"/>
    </location>
    <ligand>
        <name>substrate</name>
    </ligand>
</feature>
<dbReference type="GO" id="GO:0005524">
    <property type="term" value="F:ATP binding"/>
    <property type="evidence" value="ECO:0007669"/>
    <property type="project" value="UniProtKB-KW"/>
</dbReference>
<dbReference type="CDD" id="cd02163">
    <property type="entry name" value="PPAT"/>
    <property type="match status" value="1"/>
</dbReference>
<dbReference type="GO" id="GO:0015937">
    <property type="term" value="P:coenzyme A biosynthetic process"/>
    <property type="evidence" value="ECO:0007669"/>
    <property type="project" value="UniProtKB-UniRule"/>
</dbReference>
<keyword evidence="1 9" id="KW-0963">Cytoplasm</keyword>
<comment type="cofactor">
    <cofactor evidence="9">
        <name>Mg(2+)</name>
        <dbReference type="ChEBI" id="CHEBI:18420"/>
    </cofactor>
</comment>
<evidence type="ECO:0000256" key="7">
    <source>
        <dbReference type="ARBA" id="ARBA00022993"/>
    </source>
</evidence>
<evidence type="ECO:0000256" key="8">
    <source>
        <dbReference type="ARBA" id="ARBA00029346"/>
    </source>
</evidence>
<evidence type="ECO:0000256" key="3">
    <source>
        <dbReference type="ARBA" id="ARBA00022695"/>
    </source>
</evidence>
<keyword evidence="3 9" id="KW-0548">Nucleotidyltransferase</keyword>
<evidence type="ECO:0000256" key="4">
    <source>
        <dbReference type="ARBA" id="ARBA00022741"/>
    </source>
</evidence>
<feature type="binding site" evidence="9">
    <location>
        <position position="40"/>
    </location>
    <ligand>
        <name>substrate</name>
    </ligand>
</feature>
<feature type="binding site" evidence="9">
    <location>
        <position position="16"/>
    </location>
    <ligand>
        <name>ATP</name>
        <dbReference type="ChEBI" id="CHEBI:30616"/>
    </ligand>
</feature>
<keyword evidence="4 9" id="KW-0547">Nucleotide-binding</keyword>
<evidence type="ECO:0000256" key="1">
    <source>
        <dbReference type="ARBA" id="ARBA00022490"/>
    </source>
</evidence>
<comment type="subunit">
    <text evidence="9">Homohexamer.</text>
</comment>
<dbReference type="NCBIfam" id="TIGR00125">
    <property type="entry name" value="cyt_tran_rel"/>
    <property type="match status" value="1"/>
</dbReference>
<dbReference type="Pfam" id="PF01467">
    <property type="entry name" value="CTP_transf_like"/>
    <property type="match status" value="1"/>
</dbReference>
<keyword evidence="7 9" id="KW-0173">Coenzyme A biosynthesis</keyword>
<evidence type="ECO:0000256" key="6">
    <source>
        <dbReference type="ARBA" id="ARBA00022842"/>
    </source>
</evidence>
<keyword evidence="2 9" id="KW-0808">Transferase</keyword>
<dbReference type="InterPro" id="IPR004821">
    <property type="entry name" value="Cyt_trans-like"/>
</dbReference>
<comment type="similarity">
    <text evidence="9">Belongs to the bacterial CoaD family.</text>
</comment>
<comment type="caution">
    <text evidence="11">The sequence shown here is derived from an EMBL/GenBank/DDBJ whole genome shotgun (WGS) entry which is preliminary data.</text>
</comment>
<evidence type="ECO:0000256" key="2">
    <source>
        <dbReference type="ARBA" id="ARBA00022679"/>
    </source>
</evidence>
<feature type="domain" description="Cytidyltransferase-like" evidence="10">
    <location>
        <begin position="4"/>
        <end position="132"/>
    </location>
</feature>